<name>A0A0E9SLP4_ANGAN</name>
<accession>A0A0E9SLP4</accession>
<proteinExistence type="predicted"/>
<reference evidence="1" key="1">
    <citation type="submission" date="2014-11" db="EMBL/GenBank/DDBJ databases">
        <authorList>
            <person name="Amaro Gonzalez C."/>
        </authorList>
    </citation>
    <scope>NUCLEOTIDE SEQUENCE</scope>
</reference>
<organism evidence="1">
    <name type="scientific">Anguilla anguilla</name>
    <name type="common">European freshwater eel</name>
    <name type="synonym">Muraena anguilla</name>
    <dbReference type="NCBI Taxonomy" id="7936"/>
    <lineage>
        <taxon>Eukaryota</taxon>
        <taxon>Metazoa</taxon>
        <taxon>Chordata</taxon>
        <taxon>Craniata</taxon>
        <taxon>Vertebrata</taxon>
        <taxon>Euteleostomi</taxon>
        <taxon>Actinopterygii</taxon>
        <taxon>Neopterygii</taxon>
        <taxon>Teleostei</taxon>
        <taxon>Anguilliformes</taxon>
        <taxon>Anguillidae</taxon>
        <taxon>Anguilla</taxon>
    </lineage>
</organism>
<reference evidence="1" key="2">
    <citation type="journal article" date="2015" name="Fish Shellfish Immunol.">
        <title>Early steps in the European eel (Anguilla anguilla)-Vibrio vulnificus interaction in the gills: Role of the RtxA13 toxin.</title>
        <authorList>
            <person name="Callol A."/>
            <person name="Pajuelo D."/>
            <person name="Ebbesson L."/>
            <person name="Teles M."/>
            <person name="MacKenzie S."/>
            <person name="Amaro C."/>
        </authorList>
    </citation>
    <scope>NUCLEOTIDE SEQUENCE</scope>
</reference>
<protein>
    <submittedName>
        <fullName evidence="1">Uncharacterized protein</fullName>
    </submittedName>
</protein>
<dbReference type="AlphaFoldDB" id="A0A0E9SLP4"/>
<evidence type="ECO:0000313" key="1">
    <source>
        <dbReference type="EMBL" id="JAH42274.1"/>
    </source>
</evidence>
<dbReference type="EMBL" id="GBXM01066303">
    <property type="protein sequence ID" value="JAH42274.1"/>
    <property type="molecule type" value="Transcribed_RNA"/>
</dbReference>
<sequence length="17" mass="1969">MQSQLPFGLIFIFICVL</sequence>